<accession>A0A1C3W9X9</accession>
<evidence type="ECO:0008006" key="3">
    <source>
        <dbReference type="Google" id="ProtNLM"/>
    </source>
</evidence>
<dbReference type="EMBL" id="FMAH01000025">
    <property type="protein sequence ID" value="SCB36711.1"/>
    <property type="molecule type" value="Genomic_DNA"/>
</dbReference>
<dbReference type="RefSeq" id="WP_092852283.1">
    <property type="nucleotide sequence ID" value="NZ_FMAH01000025.1"/>
</dbReference>
<sequence length="346" mass="38625">MFKRKTLFIVGAGVSVEYGLPMGNELKGTIAKKLDIRFQGGYELISGDKSTASAVEHLAREQGSRDPNNMFRLGRELSAAMPNAISIDNFLHYHSDDTHIVALGKTGIASSILEAERNSALFSDTHGSPIDFSKTQNRWLNAFCQILSEGVQKSGLDTIFDKVSIITFNYDRCIEHYIAQWLVSYARVNHETAYGLTGRLRIIHPYGQVGWLPWQSNPFRVPFGEDLWDEKLLAVSKRIRTFTEGVDDDDLINAMDEEISSAYRIVYLGFSYGEMNLELLKLKTDGVAKDVFGTAFGISAPNLGAIKSDVVRSLSSGRGSLINNINLERDLKCHGLLNDYWRILTS</sequence>
<proteinExistence type="predicted"/>
<protein>
    <recommendedName>
        <fullName evidence="3">SIR2-like domain-containing protein</fullName>
    </recommendedName>
</protein>
<organism evidence="1 2">
    <name type="scientific">Rhizobium miluonense</name>
    <dbReference type="NCBI Taxonomy" id="411945"/>
    <lineage>
        <taxon>Bacteria</taxon>
        <taxon>Pseudomonadati</taxon>
        <taxon>Pseudomonadota</taxon>
        <taxon>Alphaproteobacteria</taxon>
        <taxon>Hyphomicrobiales</taxon>
        <taxon>Rhizobiaceae</taxon>
        <taxon>Rhizobium/Agrobacterium group</taxon>
        <taxon>Rhizobium</taxon>
    </lineage>
</organism>
<reference evidence="2" key="1">
    <citation type="submission" date="2016-08" db="EMBL/GenBank/DDBJ databases">
        <authorList>
            <person name="Varghese N."/>
            <person name="Submissions Spin"/>
        </authorList>
    </citation>
    <scope>NUCLEOTIDE SEQUENCE [LARGE SCALE GENOMIC DNA]</scope>
    <source>
        <strain evidence="2">HAMBI 2971</strain>
    </source>
</reference>
<dbReference type="OrthoDB" id="7060209at2"/>
<name>A0A1C3W9X9_9HYPH</name>
<evidence type="ECO:0000313" key="1">
    <source>
        <dbReference type="EMBL" id="SCB36711.1"/>
    </source>
</evidence>
<dbReference type="AlphaFoldDB" id="A0A1C3W9X9"/>
<gene>
    <name evidence="1" type="ORF">GA0061102_102532</name>
</gene>
<evidence type="ECO:0000313" key="2">
    <source>
        <dbReference type="Proteomes" id="UP000199435"/>
    </source>
</evidence>
<dbReference type="Proteomes" id="UP000199435">
    <property type="component" value="Unassembled WGS sequence"/>
</dbReference>
<keyword evidence="2" id="KW-1185">Reference proteome</keyword>